<proteinExistence type="predicted"/>
<organism evidence="1 2">
    <name type="scientific">Permianibacter aggregans</name>
    <dbReference type="NCBI Taxonomy" id="1510150"/>
    <lineage>
        <taxon>Bacteria</taxon>
        <taxon>Pseudomonadati</taxon>
        <taxon>Pseudomonadota</taxon>
        <taxon>Gammaproteobacteria</taxon>
        <taxon>Pseudomonadales</taxon>
        <taxon>Pseudomonadaceae</taxon>
        <taxon>Permianibacter</taxon>
    </lineage>
</organism>
<keyword evidence="1" id="KW-0378">Hydrolase</keyword>
<dbReference type="InterPro" id="IPR029058">
    <property type="entry name" value="AB_hydrolase_fold"/>
</dbReference>
<evidence type="ECO:0000313" key="2">
    <source>
        <dbReference type="Proteomes" id="UP000295375"/>
    </source>
</evidence>
<dbReference type="PANTHER" id="PTHR48098:SF6">
    <property type="entry name" value="FERRI-BACILLIBACTIN ESTERASE BESA"/>
    <property type="match status" value="1"/>
</dbReference>
<dbReference type="Proteomes" id="UP000295375">
    <property type="component" value="Unassembled WGS sequence"/>
</dbReference>
<dbReference type="PROSITE" id="PS51257">
    <property type="entry name" value="PROKAR_LIPOPROTEIN"/>
    <property type="match status" value="1"/>
</dbReference>
<accession>A0A4R6UKE1</accession>
<dbReference type="EMBL" id="SNYM01000019">
    <property type="protein sequence ID" value="TDQ45575.1"/>
    <property type="molecule type" value="Genomic_DNA"/>
</dbReference>
<dbReference type="GO" id="GO:0016787">
    <property type="term" value="F:hydrolase activity"/>
    <property type="evidence" value="ECO:0007669"/>
    <property type="project" value="UniProtKB-KW"/>
</dbReference>
<dbReference type="AlphaFoldDB" id="A0A4R6UKE1"/>
<dbReference type="SUPFAM" id="SSF53474">
    <property type="entry name" value="alpha/beta-Hydrolases"/>
    <property type="match status" value="1"/>
</dbReference>
<dbReference type="InterPro" id="IPR000801">
    <property type="entry name" value="Esterase-like"/>
</dbReference>
<dbReference type="Gene3D" id="3.40.50.1820">
    <property type="entry name" value="alpha/beta hydrolase"/>
    <property type="match status" value="1"/>
</dbReference>
<gene>
    <name evidence="1" type="ORF">EV696_11943</name>
</gene>
<dbReference type="PANTHER" id="PTHR48098">
    <property type="entry name" value="ENTEROCHELIN ESTERASE-RELATED"/>
    <property type="match status" value="1"/>
</dbReference>
<comment type="caution">
    <text evidence="1">The sequence shown here is derived from an EMBL/GenBank/DDBJ whole genome shotgun (WGS) entry which is preliminary data.</text>
</comment>
<protein>
    <submittedName>
        <fullName evidence="1">Putative alpha/beta superfamily hydrolase</fullName>
    </submittedName>
</protein>
<sequence length="320" mass="36323">MKNLTSLLMLGLLLSCAKNDPIPVPSAGSIERIPMMPSQHVPARHIDVWLPKDYPAQAPYAVLYMHDGQMLFDANTTWNKQEWRIDEVASELMQAGKVKPFIVVGIWNAGSARTSEYFPQRAFEMLEPAVRQQMTEYYQKAMDLDDDEVVPVYSDRYLKFLVEELKPVIEQRYRVSAAQQDTFLMGSSMGGLISMYGLAEYPRVFGGAACLSTHWPGNMGDGPDNPVPSAFYSYIEKHFPPPGSNRIYFDHGTETLDASYADRQLEVDRRMKQKAYGENDWMTRTFPGADHSEKAWAARVHIPLEFLLKKSPDSAEKLPE</sequence>
<dbReference type="InterPro" id="IPR050583">
    <property type="entry name" value="Mycobacterial_A85_antigen"/>
</dbReference>
<reference evidence="1 2" key="1">
    <citation type="submission" date="2019-03" db="EMBL/GenBank/DDBJ databases">
        <title>Genomic Encyclopedia of Type Strains, Phase IV (KMG-IV): sequencing the most valuable type-strain genomes for metagenomic binning, comparative biology and taxonomic classification.</title>
        <authorList>
            <person name="Goeker M."/>
        </authorList>
    </citation>
    <scope>NUCLEOTIDE SEQUENCE [LARGE SCALE GENOMIC DNA]</scope>
    <source>
        <strain evidence="1 2">DSM 103792</strain>
    </source>
</reference>
<name>A0A4R6UKE1_9GAMM</name>
<keyword evidence="2" id="KW-1185">Reference proteome</keyword>
<dbReference type="Pfam" id="PF00756">
    <property type="entry name" value="Esterase"/>
    <property type="match status" value="1"/>
</dbReference>
<evidence type="ECO:0000313" key="1">
    <source>
        <dbReference type="EMBL" id="TDQ45575.1"/>
    </source>
</evidence>